<keyword evidence="2" id="KW-1185">Reference proteome</keyword>
<proteinExistence type="predicted"/>
<reference evidence="1" key="1">
    <citation type="submission" date="2020-10" db="EMBL/GenBank/DDBJ databases">
        <authorList>
            <person name="Castelo-Branco R."/>
            <person name="Eusebio N."/>
            <person name="Adriana R."/>
            <person name="Vieira A."/>
            <person name="Brugerolle De Fraissinette N."/>
            <person name="Rezende De Castro R."/>
            <person name="Schneider M.P."/>
            <person name="Vasconcelos V."/>
            <person name="Leao P.N."/>
        </authorList>
    </citation>
    <scope>NUCLEOTIDE SEQUENCE</scope>
    <source>
        <strain evidence="1">LEGE 11480</strain>
    </source>
</reference>
<gene>
    <name evidence="1" type="ORF">IQ266_23465</name>
</gene>
<organism evidence="1 2">
    <name type="scientific">Romeriopsis navalis LEGE 11480</name>
    <dbReference type="NCBI Taxonomy" id="2777977"/>
    <lineage>
        <taxon>Bacteria</taxon>
        <taxon>Bacillati</taxon>
        <taxon>Cyanobacteriota</taxon>
        <taxon>Cyanophyceae</taxon>
        <taxon>Leptolyngbyales</taxon>
        <taxon>Leptolyngbyaceae</taxon>
        <taxon>Romeriopsis</taxon>
        <taxon>Romeriopsis navalis</taxon>
    </lineage>
</organism>
<evidence type="ECO:0000313" key="1">
    <source>
        <dbReference type="EMBL" id="MBE9032700.1"/>
    </source>
</evidence>
<dbReference type="EMBL" id="JADEXQ010000120">
    <property type="protein sequence ID" value="MBE9032700.1"/>
    <property type="molecule type" value="Genomic_DNA"/>
</dbReference>
<name>A0A928VQL3_9CYAN</name>
<dbReference type="AlphaFoldDB" id="A0A928VQL3"/>
<evidence type="ECO:0000313" key="2">
    <source>
        <dbReference type="Proteomes" id="UP000625316"/>
    </source>
</evidence>
<dbReference type="Proteomes" id="UP000625316">
    <property type="component" value="Unassembled WGS sequence"/>
</dbReference>
<comment type="caution">
    <text evidence="1">The sequence shown here is derived from an EMBL/GenBank/DDBJ whole genome shotgun (WGS) entry which is preliminary data.</text>
</comment>
<protein>
    <submittedName>
        <fullName evidence="1">Uncharacterized protein</fullName>
    </submittedName>
</protein>
<sequence length="79" mass="9052">MNPLLLRQFWSVVETTQANILLHLDDSTLVRHLTHDLQTQRLLDAEETTAVNHYIESRLPLIRDIAQSRVSPEFCGSAI</sequence>
<accession>A0A928VQL3</accession>